<evidence type="ECO:0000259" key="1">
    <source>
        <dbReference type="Pfam" id="PF04230"/>
    </source>
</evidence>
<proteinExistence type="predicted"/>
<evidence type="ECO:0000313" key="3">
    <source>
        <dbReference type="Proteomes" id="UP000001817"/>
    </source>
</evidence>
<dbReference type="Proteomes" id="UP000001817">
    <property type="component" value="Chromosome 2"/>
</dbReference>
<dbReference type="Pfam" id="PF04230">
    <property type="entry name" value="PS_pyruv_trans"/>
    <property type="match status" value="1"/>
</dbReference>
<dbReference type="PATRIC" id="fig|266265.5.peg.6022"/>
<dbReference type="RefSeq" id="WP_011491586.1">
    <property type="nucleotide sequence ID" value="NC_007952.1"/>
</dbReference>
<accession>Q13NU5</accession>
<dbReference type="InterPro" id="IPR007345">
    <property type="entry name" value="Polysacch_pyruvyl_Trfase"/>
</dbReference>
<dbReference type="KEGG" id="bxe:Bxe_B1722"/>
<feature type="domain" description="Polysaccharide pyruvyl transferase" evidence="1">
    <location>
        <begin position="31"/>
        <end position="293"/>
    </location>
</feature>
<protein>
    <recommendedName>
        <fullName evidence="1">Polysaccharide pyruvyl transferase domain-containing protein</fullName>
    </recommendedName>
</protein>
<gene>
    <name evidence="2" type="ORF">Bxe_B1722</name>
</gene>
<dbReference type="KEGG" id="bxb:DR64_7029"/>
<dbReference type="eggNOG" id="COG5039">
    <property type="taxonomic scope" value="Bacteria"/>
</dbReference>
<sequence>MNSLKYKLTSLLEIIPQGEHIIFADYPVYFNIGDLLIFQGSENFFRDNNIVIDDRFSLKERSQLSRSAVGDRTIVLQGGGNFGDLYPWHQSFREHIVRQFPDNKIVLLPQTIHFSDKAKARESAAIFRSHKNLHICVRDEKSYQFAVNFLSDKVRLLPDMAHWLYGSSAFKPATRDAAKGTLWLIRGDKEQPQASHVAESPVQDRDFQGDWNDLQKFSAPFLEQWSSKFHRVAGMAPVRVVRPWKMYLPMVRSIIEANVNFFSKYERVVTSRLHGHILGALLDKEIVLIDNSYGKNSGYYECWTKALPNVVLSANGA</sequence>
<organism evidence="2 3">
    <name type="scientific">Paraburkholderia xenovorans (strain LB400)</name>
    <dbReference type="NCBI Taxonomy" id="266265"/>
    <lineage>
        <taxon>Bacteria</taxon>
        <taxon>Pseudomonadati</taxon>
        <taxon>Pseudomonadota</taxon>
        <taxon>Betaproteobacteria</taxon>
        <taxon>Burkholderiales</taxon>
        <taxon>Burkholderiaceae</taxon>
        <taxon>Paraburkholderia</taxon>
    </lineage>
</organism>
<evidence type="ECO:0000313" key="2">
    <source>
        <dbReference type="EMBL" id="ABE34244.1"/>
    </source>
</evidence>
<dbReference type="AlphaFoldDB" id="Q13NU5"/>
<name>Q13NU5_PARXL</name>
<reference evidence="2 3" key="1">
    <citation type="journal article" date="2006" name="Proc. Natl. Acad. Sci. U.S.A.">
        <title>Burkholderia xenovorans LB400 harbors a multi-replicon, 9.73-Mbp genome shaped for versatility.</title>
        <authorList>
            <person name="Chain P.S."/>
            <person name="Denef V.J."/>
            <person name="Konstantinidis K.T."/>
            <person name="Vergez L.M."/>
            <person name="Agullo L."/>
            <person name="Reyes V.L."/>
            <person name="Hauser L."/>
            <person name="Cordova M."/>
            <person name="Gomez L."/>
            <person name="Gonzalez M."/>
            <person name="Land M."/>
            <person name="Lao V."/>
            <person name="Larimer F."/>
            <person name="LiPuma J.J."/>
            <person name="Mahenthiralingam E."/>
            <person name="Malfatti S.A."/>
            <person name="Marx C.J."/>
            <person name="Parnell J.J."/>
            <person name="Ramette A."/>
            <person name="Richardson P."/>
            <person name="Seeger M."/>
            <person name="Smith D."/>
            <person name="Spilker T."/>
            <person name="Sul W.J."/>
            <person name="Tsoi T.V."/>
            <person name="Ulrich L.E."/>
            <person name="Zhulin I.B."/>
            <person name="Tiedje J.M."/>
        </authorList>
    </citation>
    <scope>NUCLEOTIDE SEQUENCE [LARGE SCALE GENOMIC DNA]</scope>
    <source>
        <strain evidence="2 3">LB400</strain>
    </source>
</reference>
<dbReference type="STRING" id="266265.Bxe_B1722"/>
<keyword evidence="3" id="KW-1185">Reference proteome</keyword>
<dbReference type="OrthoDB" id="5242601at2"/>
<dbReference type="EMBL" id="CP000271">
    <property type="protein sequence ID" value="ABE34244.1"/>
    <property type="molecule type" value="Genomic_DNA"/>
</dbReference>